<dbReference type="Pfam" id="PF04085">
    <property type="entry name" value="MreC"/>
    <property type="match status" value="1"/>
</dbReference>
<dbReference type="EMBL" id="CP063849">
    <property type="protein sequence ID" value="QOY89943.1"/>
    <property type="molecule type" value="Genomic_DNA"/>
</dbReference>
<dbReference type="Gene3D" id="2.40.10.350">
    <property type="entry name" value="Rod shape-determining protein MreC, domain 2"/>
    <property type="match status" value="1"/>
</dbReference>
<dbReference type="InterPro" id="IPR042175">
    <property type="entry name" value="Cell/Rod_MreC_2"/>
</dbReference>
<evidence type="ECO:0000256" key="1">
    <source>
        <dbReference type="ARBA" id="ARBA00009369"/>
    </source>
</evidence>
<sequence>METFLSRYRNLSVLLALIVGQLLLLAYQVKAREDVRLIRLWAVTAVTPLARGIEWVRGGTGGFFTGYIFLRDVQAENQRLRQEVGQMKLRNQFLTAELTTADRAKALLEFRSRIPSKTLPARVIGTGTGANSRVVFVDRGSNDGVKRGMAAITPDGIVGKVVAAYPMASLVQLITEQGSVAGVVSQKNHVRGTLKGQGTTNCIVDYVQNEDKLEPGEWFYTSGADRIFPRGLPVGQVKMVREGRGGKEVVVTPSAVTGSVEEMLIVIDGVQGLIPEPETPASPQISILPAPPPMPGEDQRVAPSAAGEAAGAMQTDADKLRDKYRRIGESQGVDIGSPGPLADFNRNPPAQSAQPAPNAATTPGAQPPAGARTAPGAQPPAAPKPQEPRKQ</sequence>
<accession>A0A7S7NUA8</accession>
<proteinExistence type="inferred from homology"/>
<dbReference type="InterPro" id="IPR007221">
    <property type="entry name" value="MreC"/>
</dbReference>
<dbReference type="InterPro" id="IPR042177">
    <property type="entry name" value="Cell/Rod_1"/>
</dbReference>
<dbReference type="Gene3D" id="2.40.10.340">
    <property type="entry name" value="Rod shape-determining protein MreC, domain 1"/>
    <property type="match status" value="1"/>
</dbReference>
<evidence type="ECO:0000313" key="9">
    <source>
        <dbReference type="Proteomes" id="UP000593892"/>
    </source>
</evidence>
<evidence type="ECO:0000256" key="4">
    <source>
        <dbReference type="ARBA" id="ARBA00032089"/>
    </source>
</evidence>
<organism evidence="8 9">
    <name type="scientific">Paludibaculum fermentans</name>
    <dbReference type="NCBI Taxonomy" id="1473598"/>
    <lineage>
        <taxon>Bacteria</taxon>
        <taxon>Pseudomonadati</taxon>
        <taxon>Acidobacteriota</taxon>
        <taxon>Terriglobia</taxon>
        <taxon>Bryobacterales</taxon>
        <taxon>Bryobacteraceae</taxon>
        <taxon>Paludibaculum</taxon>
    </lineage>
</organism>
<feature type="compositionally biased region" description="Low complexity" evidence="6">
    <location>
        <begin position="348"/>
        <end position="376"/>
    </location>
</feature>
<name>A0A7S7NUA8_PALFE</name>
<dbReference type="InterPro" id="IPR055342">
    <property type="entry name" value="MreC_beta-barrel_core"/>
</dbReference>
<dbReference type="PANTHER" id="PTHR34138">
    <property type="entry name" value="CELL SHAPE-DETERMINING PROTEIN MREC"/>
    <property type="match status" value="1"/>
</dbReference>
<comment type="similarity">
    <text evidence="1">Belongs to the MreC family.</text>
</comment>
<feature type="region of interest" description="Disordered" evidence="6">
    <location>
        <begin position="275"/>
        <end position="391"/>
    </location>
</feature>
<feature type="coiled-coil region" evidence="5">
    <location>
        <begin position="70"/>
        <end position="97"/>
    </location>
</feature>
<evidence type="ECO:0000256" key="5">
    <source>
        <dbReference type="SAM" id="Coils"/>
    </source>
</evidence>
<evidence type="ECO:0000313" key="8">
    <source>
        <dbReference type="EMBL" id="QOY89943.1"/>
    </source>
</evidence>
<evidence type="ECO:0000256" key="6">
    <source>
        <dbReference type="SAM" id="MobiDB-lite"/>
    </source>
</evidence>
<reference evidence="8 9" key="1">
    <citation type="submission" date="2020-10" db="EMBL/GenBank/DDBJ databases">
        <title>Complete genome sequence of Paludibaculum fermentans P105T, a facultatively anaerobic acidobacterium capable of dissimilatory Fe(III) reduction.</title>
        <authorList>
            <person name="Dedysh S.N."/>
            <person name="Beletsky A.V."/>
            <person name="Kulichevskaya I.S."/>
            <person name="Mardanov A.V."/>
            <person name="Ravin N.V."/>
        </authorList>
    </citation>
    <scope>NUCLEOTIDE SEQUENCE [LARGE SCALE GENOMIC DNA]</scope>
    <source>
        <strain evidence="8 9">P105</strain>
    </source>
</reference>
<evidence type="ECO:0000256" key="3">
    <source>
        <dbReference type="ARBA" id="ARBA00022960"/>
    </source>
</evidence>
<feature type="compositionally biased region" description="Low complexity" evidence="6">
    <location>
        <begin position="302"/>
        <end position="315"/>
    </location>
</feature>
<keyword evidence="5" id="KW-0175">Coiled coil</keyword>
<dbReference type="AlphaFoldDB" id="A0A7S7NUA8"/>
<gene>
    <name evidence="8" type="ORF">IRI77_08300</name>
</gene>
<dbReference type="PANTHER" id="PTHR34138:SF1">
    <property type="entry name" value="CELL SHAPE-DETERMINING PROTEIN MREC"/>
    <property type="match status" value="1"/>
</dbReference>
<keyword evidence="3" id="KW-0133">Cell shape</keyword>
<dbReference type="RefSeq" id="WP_194451606.1">
    <property type="nucleotide sequence ID" value="NZ_CP063849.1"/>
</dbReference>
<dbReference type="GO" id="GO:0005886">
    <property type="term" value="C:plasma membrane"/>
    <property type="evidence" value="ECO:0007669"/>
    <property type="project" value="TreeGrafter"/>
</dbReference>
<evidence type="ECO:0000256" key="2">
    <source>
        <dbReference type="ARBA" id="ARBA00013855"/>
    </source>
</evidence>
<evidence type="ECO:0000259" key="7">
    <source>
        <dbReference type="Pfam" id="PF04085"/>
    </source>
</evidence>
<protein>
    <recommendedName>
        <fullName evidence="2">Cell shape-determining protein MreC</fullName>
    </recommendedName>
    <alternativeName>
        <fullName evidence="4">Cell shape protein MreC</fullName>
    </alternativeName>
</protein>
<feature type="compositionally biased region" description="Basic and acidic residues" evidence="6">
    <location>
        <begin position="316"/>
        <end position="328"/>
    </location>
</feature>
<feature type="domain" description="Rod shape-determining protein MreC beta-barrel core" evidence="7">
    <location>
        <begin position="123"/>
        <end position="266"/>
    </location>
</feature>
<keyword evidence="9" id="KW-1185">Reference proteome</keyword>
<dbReference type="Proteomes" id="UP000593892">
    <property type="component" value="Chromosome"/>
</dbReference>
<dbReference type="KEGG" id="pfer:IRI77_08300"/>
<dbReference type="GO" id="GO:0008360">
    <property type="term" value="P:regulation of cell shape"/>
    <property type="evidence" value="ECO:0007669"/>
    <property type="project" value="UniProtKB-KW"/>
</dbReference>